<feature type="transmembrane region" description="Helical" evidence="10">
    <location>
        <begin position="115"/>
        <end position="132"/>
    </location>
</feature>
<dbReference type="GO" id="GO:0046983">
    <property type="term" value="F:protein dimerization activity"/>
    <property type="evidence" value="ECO:0007669"/>
    <property type="project" value="InterPro"/>
</dbReference>
<dbReference type="RefSeq" id="WP_114494720.1">
    <property type="nucleotide sequence ID" value="NZ_QPJW01000001.1"/>
</dbReference>
<accession>A0A369BNV5</accession>
<keyword evidence="13" id="KW-1185">Reference proteome</keyword>
<dbReference type="SUPFAM" id="SSF55874">
    <property type="entry name" value="ATPase domain of HSP90 chaperone/DNA topoisomerase II/histidine kinase"/>
    <property type="match status" value="1"/>
</dbReference>
<protein>
    <recommendedName>
        <fullName evidence="2">histidine kinase</fullName>
        <ecNumber evidence="2">2.7.13.3</ecNumber>
    </recommendedName>
</protein>
<dbReference type="Pfam" id="PF07730">
    <property type="entry name" value="HisKA_3"/>
    <property type="match status" value="1"/>
</dbReference>
<dbReference type="EC" id="2.7.13.3" evidence="2"/>
<dbReference type="GO" id="GO:0005524">
    <property type="term" value="F:ATP binding"/>
    <property type="evidence" value="ECO:0007669"/>
    <property type="project" value="UniProtKB-KW"/>
</dbReference>
<evidence type="ECO:0000256" key="8">
    <source>
        <dbReference type="ARBA" id="ARBA00023012"/>
    </source>
</evidence>
<name>A0A369BNV5_9BACL</name>
<evidence type="ECO:0000256" key="5">
    <source>
        <dbReference type="ARBA" id="ARBA00022741"/>
    </source>
</evidence>
<evidence type="ECO:0000256" key="1">
    <source>
        <dbReference type="ARBA" id="ARBA00000085"/>
    </source>
</evidence>
<feature type="coiled-coil region" evidence="9">
    <location>
        <begin position="132"/>
        <end position="159"/>
    </location>
</feature>
<organism evidence="12 13">
    <name type="scientific">Fontibacillus phaseoli</name>
    <dbReference type="NCBI Taxonomy" id="1416533"/>
    <lineage>
        <taxon>Bacteria</taxon>
        <taxon>Bacillati</taxon>
        <taxon>Bacillota</taxon>
        <taxon>Bacilli</taxon>
        <taxon>Bacillales</taxon>
        <taxon>Paenibacillaceae</taxon>
        <taxon>Fontibacillus</taxon>
    </lineage>
</organism>
<evidence type="ECO:0000256" key="10">
    <source>
        <dbReference type="SAM" id="Phobius"/>
    </source>
</evidence>
<proteinExistence type="predicted"/>
<dbReference type="PANTHER" id="PTHR24421">
    <property type="entry name" value="NITRATE/NITRITE SENSOR PROTEIN NARX-RELATED"/>
    <property type="match status" value="1"/>
</dbReference>
<evidence type="ECO:0000256" key="9">
    <source>
        <dbReference type="SAM" id="Coils"/>
    </source>
</evidence>
<keyword evidence="10" id="KW-0812">Transmembrane</keyword>
<evidence type="ECO:0000256" key="3">
    <source>
        <dbReference type="ARBA" id="ARBA00022553"/>
    </source>
</evidence>
<evidence type="ECO:0000256" key="4">
    <source>
        <dbReference type="ARBA" id="ARBA00022679"/>
    </source>
</evidence>
<comment type="caution">
    <text evidence="12">The sequence shown here is derived from an EMBL/GenBank/DDBJ whole genome shotgun (WGS) entry which is preliminary data.</text>
</comment>
<sequence>MELWNLGNKLILLLFVVVAAYFRTADPSPWFVVFFLIYVALNLIEPLLKPIYLKRAAVITLIAYLLFCTFYVQSDFVLLLALSLYELASAYFRKRIPVLVVMAVPLLIIDQQNLFPLYAFIALLVFFNGNYAHRYTNKILRQDQQLDKMRNDQEKLTKRLHENQEFIRASEYTYKLEERNRLSQVLHDGVGHSMTGALIQMEAAKVMLRSDLGAAETLLQNAIGISKEAIEQIRLTLKNIKPPVQQLGIHRLKAGVEAFGSKSGLRTTVVHDGEMERITPLQWKIIQDNVTEALTNTAKYASASAVHVEVRVLGKLIKAVVSDDGRGEAKIVKGLGLLGMEERTAAVNGTIIADGTRGFSVTTLMPLEDA</sequence>
<dbReference type="EMBL" id="QPJW01000001">
    <property type="protein sequence ID" value="RCX22765.1"/>
    <property type="molecule type" value="Genomic_DNA"/>
</dbReference>
<gene>
    <name evidence="12" type="ORF">DFP94_101348</name>
</gene>
<feature type="transmembrane region" description="Helical" evidence="10">
    <location>
        <begin position="6"/>
        <end position="23"/>
    </location>
</feature>
<dbReference type="InterPro" id="IPR036890">
    <property type="entry name" value="HATPase_C_sf"/>
</dbReference>
<keyword evidence="5" id="KW-0547">Nucleotide-binding</keyword>
<evidence type="ECO:0000256" key="2">
    <source>
        <dbReference type="ARBA" id="ARBA00012438"/>
    </source>
</evidence>
<feature type="transmembrane region" description="Helical" evidence="10">
    <location>
        <begin position="58"/>
        <end position="85"/>
    </location>
</feature>
<dbReference type="GO" id="GO:0000155">
    <property type="term" value="F:phosphorelay sensor kinase activity"/>
    <property type="evidence" value="ECO:0007669"/>
    <property type="project" value="InterPro"/>
</dbReference>
<keyword evidence="8" id="KW-0902">Two-component regulatory system</keyword>
<dbReference type="CDD" id="cd16917">
    <property type="entry name" value="HATPase_UhpB-NarQ-NarX-like"/>
    <property type="match status" value="1"/>
</dbReference>
<feature type="domain" description="Signal transduction histidine kinase subgroup 3 dimerisation and phosphoacceptor" evidence="11">
    <location>
        <begin position="178"/>
        <end position="244"/>
    </location>
</feature>
<evidence type="ECO:0000256" key="7">
    <source>
        <dbReference type="ARBA" id="ARBA00022840"/>
    </source>
</evidence>
<evidence type="ECO:0000259" key="11">
    <source>
        <dbReference type="Pfam" id="PF07730"/>
    </source>
</evidence>
<dbReference type="InterPro" id="IPR011712">
    <property type="entry name" value="Sig_transdc_His_kin_sub3_dim/P"/>
</dbReference>
<dbReference type="Gene3D" id="1.20.5.1930">
    <property type="match status" value="1"/>
</dbReference>
<evidence type="ECO:0000256" key="6">
    <source>
        <dbReference type="ARBA" id="ARBA00022777"/>
    </source>
</evidence>
<dbReference type="AlphaFoldDB" id="A0A369BNV5"/>
<dbReference type="Proteomes" id="UP000253090">
    <property type="component" value="Unassembled WGS sequence"/>
</dbReference>
<keyword evidence="9" id="KW-0175">Coiled coil</keyword>
<dbReference type="OrthoDB" id="199946at2"/>
<keyword evidence="4" id="KW-0808">Transferase</keyword>
<keyword evidence="7" id="KW-0067">ATP-binding</keyword>
<reference evidence="12 13" key="1">
    <citation type="submission" date="2018-07" db="EMBL/GenBank/DDBJ databases">
        <title>Genomic Encyclopedia of Type Strains, Phase III (KMG-III): the genomes of soil and plant-associated and newly described type strains.</title>
        <authorList>
            <person name="Whitman W."/>
        </authorList>
    </citation>
    <scope>NUCLEOTIDE SEQUENCE [LARGE SCALE GENOMIC DNA]</scope>
    <source>
        <strain evidence="12 13">CECT 8333</strain>
    </source>
</reference>
<feature type="transmembrane region" description="Helical" evidence="10">
    <location>
        <begin position="30"/>
        <end position="52"/>
    </location>
</feature>
<dbReference type="GO" id="GO:0016020">
    <property type="term" value="C:membrane"/>
    <property type="evidence" value="ECO:0007669"/>
    <property type="project" value="InterPro"/>
</dbReference>
<keyword evidence="10" id="KW-0472">Membrane</keyword>
<dbReference type="Gene3D" id="3.30.565.10">
    <property type="entry name" value="Histidine kinase-like ATPase, C-terminal domain"/>
    <property type="match status" value="1"/>
</dbReference>
<keyword evidence="6 12" id="KW-0418">Kinase</keyword>
<dbReference type="PANTHER" id="PTHR24421:SF10">
    <property type="entry name" value="NITRATE_NITRITE SENSOR PROTEIN NARQ"/>
    <property type="match status" value="1"/>
</dbReference>
<dbReference type="InterPro" id="IPR050482">
    <property type="entry name" value="Sensor_HK_TwoCompSys"/>
</dbReference>
<keyword evidence="10" id="KW-1133">Transmembrane helix</keyword>
<keyword evidence="3" id="KW-0597">Phosphoprotein</keyword>
<evidence type="ECO:0000313" key="13">
    <source>
        <dbReference type="Proteomes" id="UP000253090"/>
    </source>
</evidence>
<evidence type="ECO:0000313" key="12">
    <source>
        <dbReference type="EMBL" id="RCX22765.1"/>
    </source>
</evidence>
<comment type="catalytic activity">
    <reaction evidence="1">
        <text>ATP + protein L-histidine = ADP + protein N-phospho-L-histidine.</text>
        <dbReference type="EC" id="2.7.13.3"/>
    </reaction>
</comment>